<proteinExistence type="inferred from homology"/>
<comment type="cofactor">
    <cofactor evidence="1">
        <name>FAD</name>
        <dbReference type="ChEBI" id="CHEBI:57692"/>
    </cofactor>
</comment>
<dbReference type="AlphaFoldDB" id="A0A150L7M9"/>
<keyword evidence="4 6" id="KW-0560">Oxidoreductase</keyword>
<gene>
    <name evidence="6" type="ORF">B4135_4034</name>
</gene>
<comment type="caution">
    <text evidence="6">The sequence shown here is derived from an EMBL/GenBank/DDBJ whole genome shotgun (WGS) entry which is preliminary data.</text>
</comment>
<dbReference type="EC" id="1.4.99.6" evidence="6"/>
<evidence type="ECO:0000259" key="5">
    <source>
        <dbReference type="Pfam" id="PF01266"/>
    </source>
</evidence>
<dbReference type="EMBL" id="LQYT01000140">
    <property type="protein sequence ID" value="KYD08323.1"/>
    <property type="molecule type" value="Genomic_DNA"/>
</dbReference>
<protein>
    <submittedName>
        <fullName evidence="6">D-amino acid dehydrogenase small subunit</fullName>
        <ecNumber evidence="6">1.4.99.6</ecNumber>
    </submittedName>
</protein>
<organism evidence="6 7">
    <name type="scientific">Caldibacillus debilis</name>
    <dbReference type="NCBI Taxonomy" id="301148"/>
    <lineage>
        <taxon>Bacteria</taxon>
        <taxon>Bacillati</taxon>
        <taxon>Bacillota</taxon>
        <taxon>Bacilli</taxon>
        <taxon>Bacillales</taxon>
        <taxon>Bacillaceae</taxon>
        <taxon>Caldibacillus</taxon>
    </lineage>
</organism>
<dbReference type="PANTHER" id="PTHR13847">
    <property type="entry name" value="SARCOSINE DEHYDROGENASE-RELATED"/>
    <property type="match status" value="1"/>
</dbReference>
<dbReference type="InterPro" id="IPR036188">
    <property type="entry name" value="FAD/NAD-bd_sf"/>
</dbReference>
<evidence type="ECO:0000256" key="2">
    <source>
        <dbReference type="ARBA" id="ARBA00009410"/>
    </source>
</evidence>
<dbReference type="Gene3D" id="3.50.50.60">
    <property type="entry name" value="FAD/NAD(P)-binding domain"/>
    <property type="match status" value="1"/>
</dbReference>
<evidence type="ECO:0000256" key="1">
    <source>
        <dbReference type="ARBA" id="ARBA00001974"/>
    </source>
</evidence>
<evidence type="ECO:0000256" key="4">
    <source>
        <dbReference type="ARBA" id="ARBA00023002"/>
    </source>
</evidence>
<dbReference type="PANTHER" id="PTHR13847:SF286">
    <property type="entry name" value="D-AMINO ACID DEHYDROGENASE"/>
    <property type="match status" value="1"/>
</dbReference>
<evidence type="ECO:0000256" key="3">
    <source>
        <dbReference type="ARBA" id="ARBA00022630"/>
    </source>
</evidence>
<dbReference type="InterPro" id="IPR006076">
    <property type="entry name" value="FAD-dep_OxRdtase"/>
</dbReference>
<dbReference type="Pfam" id="PF01266">
    <property type="entry name" value="DAO"/>
    <property type="match status" value="1"/>
</dbReference>
<dbReference type="GO" id="GO:0005737">
    <property type="term" value="C:cytoplasm"/>
    <property type="evidence" value="ECO:0007669"/>
    <property type="project" value="TreeGrafter"/>
</dbReference>
<dbReference type="OrthoDB" id="9805337at2"/>
<dbReference type="PROSITE" id="PS51257">
    <property type="entry name" value="PROKAR_LIPOPROTEIN"/>
    <property type="match status" value="1"/>
</dbReference>
<dbReference type="PATRIC" id="fig|301148.3.peg.2324"/>
<evidence type="ECO:0000313" key="6">
    <source>
        <dbReference type="EMBL" id="KYD08323.1"/>
    </source>
</evidence>
<dbReference type="STRING" id="301148.B4135_4034"/>
<evidence type="ECO:0000313" key="7">
    <source>
        <dbReference type="Proteomes" id="UP000075683"/>
    </source>
</evidence>
<accession>A0A150L7M9</accession>
<reference evidence="6 7" key="1">
    <citation type="submission" date="2016-01" db="EMBL/GenBank/DDBJ databases">
        <title>Draft Genome Sequences of Seven Thermophilic Sporeformers Isolated from Foods.</title>
        <authorList>
            <person name="Berendsen E.M."/>
            <person name="Wells-Bennik M.H."/>
            <person name="Krawcyk A.O."/>
            <person name="De Jong A."/>
            <person name="Holsappel S."/>
            <person name="Eijlander R.T."/>
            <person name="Kuipers O.P."/>
        </authorList>
    </citation>
    <scope>NUCLEOTIDE SEQUENCE [LARGE SCALE GENOMIC DNA]</scope>
    <source>
        <strain evidence="6 7">B4135</strain>
    </source>
</reference>
<comment type="similarity">
    <text evidence="2">Belongs to the DadA oxidoreductase family.</text>
</comment>
<dbReference type="SUPFAM" id="SSF51905">
    <property type="entry name" value="FAD/NAD(P)-binding domain"/>
    <property type="match status" value="1"/>
</dbReference>
<sequence length="372" mass="40581">MKKIVIVGAGIFGASCAYHLAKAGADVLVIDRGETGRSTDAAAGVLCPWLSQRRNKDWYLLAKLGTRYFPELVEELEKDGETDTGYRRVGVITLHRDRSKLEKMKERVLKRREDAPEMGEVRELAPDEAAEMFPLLSKDFYFLYVSGAARVNGSALREALLNAAKKHGAKTAIRSAELDFQGNTVTGVFASGEYYPADTVIVAAGAWTPELLWPLGIRMKVRGQKGQIVHLRLRNRETADWPMLMLPESQYILPFDDGRILAGSTHEDDDAFDERVTAGGLHAILDKALSAAPGLAEGQFLEARFGFRPVASDFMPAFGPVPGFDGLLVANGLGSSGLTVGPYLGLQVAKIALGEKCDVPLSPYDVSRIIER</sequence>
<dbReference type="GO" id="GO:0016491">
    <property type="term" value="F:oxidoreductase activity"/>
    <property type="evidence" value="ECO:0007669"/>
    <property type="project" value="UniProtKB-KW"/>
</dbReference>
<dbReference type="SUPFAM" id="SSF54373">
    <property type="entry name" value="FAD-linked reductases, C-terminal domain"/>
    <property type="match status" value="1"/>
</dbReference>
<name>A0A150L7M9_9BACI</name>
<dbReference type="RefSeq" id="WP_061570182.1">
    <property type="nucleotide sequence ID" value="NZ_LQYT01000140.1"/>
</dbReference>
<feature type="domain" description="FAD dependent oxidoreductase" evidence="5">
    <location>
        <begin position="3"/>
        <end position="350"/>
    </location>
</feature>
<keyword evidence="3" id="KW-0285">Flavoprotein</keyword>
<dbReference type="Gene3D" id="3.30.9.10">
    <property type="entry name" value="D-Amino Acid Oxidase, subunit A, domain 2"/>
    <property type="match status" value="1"/>
</dbReference>
<dbReference type="Proteomes" id="UP000075683">
    <property type="component" value="Unassembled WGS sequence"/>
</dbReference>